<protein>
    <submittedName>
        <fullName evidence="1">Uncharacterized protein</fullName>
    </submittedName>
</protein>
<reference evidence="1" key="1">
    <citation type="submission" date="2019-08" db="EMBL/GenBank/DDBJ databases">
        <authorList>
            <person name="Kucharzyk K."/>
            <person name="Murdoch R.W."/>
            <person name="Higgins S."/>
            <person name="Loffler F."/>
        </authorList>
    </citation>
    <scope>NUCLEOTIDE SEQUENCE</scope>
</reference>
<dbReference type="AlphaFoldDB" id="A0A645A7K9"/>
<comment type="caution">
    <text evidence="1">The sequence shown here is derived from an EMBL/GenBank/DDBJ whole genome shotgun (WGS) entry which is preliminary data.</text>
</comment>
<dbReference type="EMBL" id="VSSQ01012407">
    <property type="protein sequence ID" value="MPM49169.1"/>
    <property type="molecule type" value="Genomic_DNA"/>
</dbReference>
<sequence length="211" mass="25017">MSVNQIAYWRNWINNRQDIPMTEDGYIIRYIIANQYSNTWVKRWVCCTTQKNLYAFIKYVLLPSIIISKNMGLKDGEVYIDVCEYNETLGILEHAGQEGYEKAVEDYVRWFEEVDNLEEKDAALSEIIEVLSKVSSEIDFRKGLFVEINLYEDISFVGRSLIKEYEEDDMVEDLEDMMGLSCKEIEDLFDDIRDNKFMLRRISTLLNERLY</sequence>
<organism evidence="1">
    <name type="scientific">bioreactor metagenome</name>
    <dbReference type="NCBI Taxonomy" id="1076179"/>
    <lineage>
        <taxon>unclassified sequences</taxon>
        <taxon>metagenomes</taxon>
        <taxon>ecological metagenomes</taxon>
    </lineage>
</organism>
<gene>
    <name evidence="1" type="ORF">SDC9_95897</name>
</gene>
<evidence type="ECO:0000313" key="1">
    <source>
        <dbReference type="EMBL" id="MPM49169.1"/>
    </source>
</evidence>
<accession>A0A645A7K9</accession>
<proteinExistence type="predicted"/>
<name>A0A645A7K9_9ZZZZ</name>